<evidence type="ECO:0000313" key="2">
    <source>
        <dbReference type="Proteomes" id="UP001225596"/>
    </source>
</evidence>
<dbReference type="Proteomes" id="UP001225596">
    <property type="component" value="Unassembled WGS sequence"/>
</dbReference>
<dbReference type="PANTHER" id="PTHR34387">
    <property type="entry name" value="SLR1258 PROTEIN"/>
    <property type="match status" value="1"/>
</dbReference>
<comment type="caution">
    <text evidence="1">The sequence shown here is derived from an EMBL/GenBank/DDBJ whole genome shotgun (WGS) entry which is preliminary data.</text>
</comment>
<dbReference type="InterPro" id="IPR007497">
    <property type="entry name" value="SIMPL/DUF541"/>
</dbReference>
<protein>
    <submittedName>
        <fullName evidence="1">SIMPL domain-containing protein</fullName>
    </submittedName>
</protein>
<accession>A0ABU1BMH9</accession>
<organism evidence="1 2">
    <name type="scientific">Keguizhuia sedimenti</name>
    <dbReference type="NCBI Taxonomy" id="3064264"/>
    <lineage>
        <taxon>Bacteria</taxon>
        <taxon>Pseudomonadati</taxon>
        <taxon>Pseudomonadota</taxon>
        <taxon>Betaproteobacteria</taxon>
        <taxon>Burkholderiales</taxon>
        <taxon>Oxalobacteraceae</taxon>
        <taxon>Keguizhuia</taxon>
    </lineage>
</organism>
<gene>
    <name evidence="1" type="ORF">Q8A64_07220</name>
</gene>
<keyword evidence="2" id="KW-1185">Reference proteome</keyword>
<sequence length="224" mass="24761">MATTGTMVIVPADGEVTQANDEARVIWMVEEQDKDKALAASRTNQKMKQGMEIIRKEDPQAQLKTYGYFTYPVYPEDQPRPLTKARVPSSWRVGQYLEVKTANLQALPKTVASTQRLLALNNLQFGLADKTARQLDAQRIEAAYGNLTERIEAIAKAMGRSPNDAILDTVDFEGSGAYAPQEAAATKMTMRASAAQDAIQVEEPSFEPGETTLHLRIVGKVRFK</sequence>
<dbReference type="Gene3D" id="3.30.110.170">
    <property type="entry name" value="Protein of unknown function (DUF541), domain 1"/>
    <property type="match status" value="1"/>
</dbReference>
<dbReference type="InterPro" id="IPR052022">
    <property type="entry name" value="26kDa_periplasmic_antigen"/>
</dbReference>
<evidence type="ECO:0000313" key="1">
    <source>
        <dbReference type="EMBL" id="MDQ9170203.1"/>
    </source>
</evidence>
<proteinExistence type="predicted"/>
<reference evidence="1 2" key="1">
    <citation type="submission" date="2023-08" db="EMBL/GenBank/DDBJ databases">
        <title>Oxalobacteraceae gen .nov., isolated from river sludge outside the plant.</title>
        <authorList>
            <person name="Zhao S.Y."/>
        </authorList>
    </citation>
    <scope>NUCLEOTIDE SEQUENCE [LARGE SCALE GENOMIC DNA]</scope>
    <source>
        <strain evidence="1 2">R-40</strain>
    </source>
</reference>
<dbReference type="PANTHER" id="PTHR34387:SF2">
    <property type="entry name" value="SLR1258 PROTEIN"/>
    <property type="match status" value="1"/>
</dbReference>
<dbReference type="Gene3D" id="3.30.70.2970">
    <property type="entry name" value="Protein of unknown function (DUF541), domain 2"/>
    <property type="match status" value="1"/>
</dbReference>
<dbReference type="Pfam" id="PF04402">
    <property type="entry name" value="SIMPL"/>
    <property type="match status" value="1"/>
</dbReference>
<name>A0ABU1BMH9_9BURK</name>
<dbReference type="EMBL" id="JAUYVH010000003">
    <property type="protein sequence ID" value="MDQ9170203.1"/>
    <property type="molecule type" value="Genomic_DNA"/>
</dbReference>